<gene>
    <name evidence="4" type="ORF">SAMN05444320_103664</name>
</gene>
<dbReference type="AlphaFoldDB" id="A0A1M5BPG7"/>
<keyword evidence="5" id="KW-1185">Reference proteome</keyword>
<keyword evidence="1" id="KW-0732">Signal</keyword>
<evidence type="ECO:0000259" key="2">
    <source>
        <dbReference type="Pfam" id="PF09423"/>
    </source>
</evidence>
<feature type="domain" description="PhoD-like phosphatase metallophosphatase" evidence="2">
    <location>
        <begin position="161"/>
        <end position="505"/>
    </location>
</feature>
<dbReference type="CDD" id="cd07389">
    <property type="entry name" value="MPP_PhoD"/>
    <property type="match status" value="1"/>
</dbReference>
<dbReference type="Proteomes" id="UP000184501">
    <property type="component" value="Unassembled WGS sequence"/>
</dbReference>
<protein>
    <submittedName>
        <fullName evidence="4">Alkaline phosphatase D</fullName>
    </submittedName>
</protein>
<dbReference type="InterPro" id="IPR029052">
    <property type="entry name" value="Metallo-depent_PP-like"/>
</dbReference>
<evidence type="ECO:0000256" key="1">
    <source>
        <dbReference type="SAM" id="SignalP"/>
    </source>
</evidence>
<dbReference type="InterPro" id="IPR038607">
    <property type="entry name" value="PhoD-like_sf"/>
</dbReference>
<feature type="chain" id="PRO_5039122273" evidence="1">
    <location>
        <begin position="36"/>
        <end position="523"/>
    </location>
</feature>
<name>A0A1M5BPG7_STRHI</name>
<feature type="domain" description="Phospholipase D N-terminal" evidence="3">
    <location>
        <begin position="55"/>
        <end position="145"/>
    </location>
</feature>
<dbReference type="STRING" id="2017.SAMN05444320_103664"/>
<dbReference type="PROSITE" id="PS51318">
    <property type="entry name" value="TAT"/>
    <property type="match status" value="1"/>
</dbReference>
<dbReference type="InterPro" id="IPR032093">
    <property type="entry name" value="PhoD_N"/>
</dbReference>
<evidence type="ECO:0000313" key="5">
    <source>
        <dbReference type="Proteomes" id="UP000184501"/>
    </source>
</evidence>
<organism evidence="4 5">
    <name type="scientific">Streptoalloteichus hindustanus</name>
    <dbReference type="NCBI Taxonomy" id="2017"/>
    <lineage>
        <taxon>Bacteria</taxon>
        <taxon>Bacillati</taxon>
        <taxon>Actinomycetota</taxon>
        <taxon>Actinomycetes</taxon>
        <taxon>Pseudonocardiales</taxon>
        <taxon>Pseudonocardiaceae</taxon>
        <taxon>Streptoalloteichus</taxon>
    </lineage>
</organism>
<dbReference type="InterPro" id="IPR052900">
    <property type="entry name" value="Phospholipid_Metab_Enz"/>
</dbReference>
<dbReference type="Gene3D" id="2.60.40.380">
    <property type="entry name" value="Purple acid phosphatase-like, N-terminal"/>
    <property type="match status" value="1"/>
</dbReference>
<accession>A0A1M5BPG7</accession>
<dbReference type="Pfam" id="PF16655">
    <property type="entry name" value="PhoD_N"/>
    <property type="match status" value="1"/>
</dbReference>
<dbReference type="PANTHER" id="PTHR43606">
    <property type="entry name" value="PHOSPHATASE, PUTATIVE (AFU_ORTHOLOGUE AFUA_6G08710)-RELATED"/>
    <property type="match status" value="1"/>
</dbReference>
<evidence type="ECO:0000259" key="3">
    <source>
        <dbReference type="Pfam" id="PF16655"/>
    </source>
</evidence>
<sequence length="523" mass="57796">MENMRSLDRRSLLRASAVGAGVLASGLAVPAAALAGPANPSGPALVRGDRPRLTHGVQSGDVTTDGALVWARADRPSRMLVDVSFDPSFRVARTYRGPLLTPDTDGTGKLRVGHLPPGHRVHYRVRAEDLDGRTCGEPVVGTFRTAPIGREGVRFVWSGDIVGQGWGINPDVGGMTIFSAMAARRPDFFLCSGDTVYADGPLAETVTLPDGRRWRNLVTPEKSKVAETLTEFRGQFAYNLLDEHYRRFAAAVPQINQWDDHEVTNNWYPGEVLTDDRYTEKRVDVLAARAFQAFHEWVPLDPKRAVDRRVYRNFTFGRHVEVFVLDMRTYRDANSPGTAPFERILGEAQARWLVDALARSRATWKVIAADLPLGLVVPDGTANEGVANGRPGVPAGREAEIAWVLREIARRRVRDVVWLTADVHYTAAHHYSPDRAAVRDFDPFWEFVSGPLHAGAFGPNKLDPTFGPEAVFVHAPPAANTSPLDNFQHFGEIEVDGWSGDLTVHLRDARGASLWSKTLRPRR</sequence>
<dbReference type="InterPro" id="IPR006311">
    <property type="entry name" value="TAT_signal"/>
</dbReference>
<evidence type="ECO:0000313" key="4">
    <source>
        <dbReference type="EMBL" id="SHF44310.1"/>
    </source>
</evidence>
<dbReference type="PANTHER" id="PTHR43606:SF1">
    <property type="entry name" value="PHOD-LIKE PHOSPHATASE METALLOPHOSPHATASE DOMAIN-CONTAINING PROTEIN"/>
    <property type="match status" value="1"/>
</dbReference>
<dbReference type="Pfam" id="PF09423">
    <property type="entry name" value="PhoD"/>
    <property type="match status" value="1"/>
</dbReference>
<dbReference type="Gene3D" id="3.60.21.70">
    <property type="entry name" value="PhoD-like phosphatase"/>
    <property type="match status" value="1"/>
</dbReference>
<dbReference type="SUPFAM" id="SSF56300">
    <property type="entry name" value="Metallo-dependent phosphatases"/>
    <property type="match status" value="1"/>
</dbReference>
<feature type="signal peptide" evidence="1">
    <location>
        <begin position="1"/>
        <end position="35"/>
    </location>
</feature>
<proteinExistence type="predicted"/>
<reference evidence="4 5" key="1">
    <citation type="submission" date="2016-11" db="EMBL/GenBank/DDBJ databases">
        <authorList>
            <person name="Jaros S."/>
            <person name="Januszkiewicz K."/>
            <person name="Wedrychowicz H."/>
        </authorList>
    </citation>
    <scope>NUCLEOTIDE SEQUENCE [LARGE SCALE GENOMIC DNA]</scope>
    <source>
        <strain evidence="4 5">DSM 44523</strain>
    </source>
</reference>
<dbReference type="InterPro" id="IPR018946">
    <property type="entry name" value="PhoD-like_MPP"/>
</dbReference>
<dbReference type="EMBL" id="FQVN01000003">
    <property type="protein sequence ID" value="SHF44310.1"/>
    <property type="molecule type" value="Genomic_DNA"/>
</dbReference>